<organism evidence="2 3">
    <name type="scientific">Dyadobacter helix</name>
    <dbReference type="NCBI Taxonomy" id="2822344"/>
    <lineage>
        <taxon>Bacteria</taxon>
        <taxon>Pseudomonadati</taxon>
        <taxon>Bacteroidota</taxon>
        <taxon>Cytophagia</taxon>
        <taxon>Cytophagales</taxon>
        <taxon>Spirosomataceae</taxon>
        <taxon>Dyadobacter</taxon>
    </lineage>
</organism>
<keyword evidence="3" id="KW-1185">Reference proteome</keyword>
<dbReference type="SUPFAM" id="SSF49464">
    <property type="entry name" value="Carboxypeptidase regulatory domain-like"/>
    <property type="match status" value="1"/>
</dbReference>
<dbReference type="InterPro" id="IPR043741">
    <property type="entry name" value="DUF5686"/>
</dbReference>
<dbReference type="Proteomes" id="UP000680038">
    <property type="component" value="Unassembled WGS sequence"/>
</dbReference>
<gene>
    <name evidence="2" type="ORF">DYBT9275_01725</name>
</gene>
<sequence>MRPFRSLFLLAFLSIVRIGQAQQHTETFPDQPGLETKWRDKNDTLQKGTGGTTVSGQILDIATGQPVPFASVVLVKSKYGTSSDEQGKFVIKITGEDHQITFSSLGYKPESQMIVPGKQLGMTVYLESSQTQLDEIVIKSGKRHRYKNKDNPAVELIRQVIDHKDRNRMQNADYLQYDQYERIAFSMVELSDRFLTSRAFKKYRFLLDTTQVIDGKKQSALPLYMSEKSYKFYNRANPGKSVSVLQAQKQVNFSSFLDSAGLDIYLNRLYSHVDIYANNIFIMTSQFLSPIADHAPVLYKFFITDTLQTGSGNVVEISFLPRNKGDMLFEGKLLVTLDGNYSIVSADLNVNKDVNLNFIRSLQVHQDFRRDPDSRYYLVKSDVKANFGLTKDKKGGVYGQRTIFFQHYKSGVPMPASFYEGKSQRLAIEPVRAGADYFKYRADTLTVQQQKVYSNIDSLKKMPSFKRFIWFSTLVAGGYGDFGKFQAGPVDALYSYNLVEGSRLRVGGRTTPLLNKSIYLEGYTAYGFKDRQLKYYLSGVYSFNQKAPSQYPNNYFKVSYQYDTDIPGQNFLIDKSQSPLASIRRGTNNLWLYNKIFRLDYLKELENHLSYSLMFKNWNQQPAGGLVYQAAFRPDRPIRQVTATEIGIGLRYAPHERIFQGMMHRRTIAGKYPILSAQANFGMIADAQRPRSYVNLSGSVFKRFYLSQFGFSDITLHGGAVMGQVPFPFLNILPANQTYLYEKNAYNMMNFLEFVADHYAGLNVTHSFEGFFLNKIPAVQRLNLREYLSFKILFGGLRRENNPLYNKDLYQFPLDTNAVPATYAMGKTPYLEAGVGIGNIFKILRVSVVKRFNYLNHPGVAPIGVRFSFTPEF</sequence>
<evidence type="ECO:0000313" key="2">
    <source>
        <dbReference type="EMBL" id="CAG4997248.1"/>
    </source>
</evidence>
<dbReference type="Pfam" id="PF13715">
    <property type="entry name" value="CarbopepD_reg_2"/>
    <property type="match status" value="1"/>
</dbReference>
<dbReference type="AlphaFoldDB" id="A0A916NKR4"/>
<dbReference type="RefSeq" id="WP_215238439.1">
    <property type="nucleotide sequence ID" value="NZ_CAJRAF010000002.1"/>
</dbReference>
<name>A0A916NKR4_9BACT</name>
<protein>
    <recommendedName>
        <fullName evidence="4">Carboxypeptidase-like regulatory domain-containing protein</fullName>
    </recommendedName>
</protein>
<feature type="signal peptide" evidence="1">
    <location>
        <begin position="1"/>
        <end position="21"/>
    </location>
</feature>
<reference evidence="2" key="1">
    <citation type="submission" date="2021-04" db="EMBL/GenBank/DDBJ databases">
        <authorList>
            <person name="Rodrigo-Torres L."/>
            <person name="Arahal R. D."/>
            <person name="Lucena T."/>
        </authorList>
    </citation>
    <scope>NUCLEOTIDE SEQUENCE</scope>
    <source>
        <strain evidence="2">CECT 9275</strain>
    </source>
</reference>
<accession>A0A916NKR4</accession>
<evidence type="ECO:0008006" key="4">
    <source>
        <dbReference type="Google" id="ProtNLM"/>
    </source>
</evidence>
<feature type="chain" id="PRO_5037769372" description="Carboxypeptidase-like regulatory domain-containing protein" evidence="1">
    <location>
        <begin position="22"/>
        <end position="873"/>
    </location>
</feature>
<dbReference type="Gene3D" id="2.60.40.1120">
    <property type="entry name" value="Carboxypeptidase-like, regulatory domain"/>
    <property type="match status" value="1"/>
</dbReference>
<evidence type="ECO:0000313" key="3">
    <source>
        <dbReference type="Proteomes" id="UP000680038"/>
    </source>
</evidence>
<dbReference type="EMBL" id="CAJRAF010000002">
    <property type="protein sequence ID" value="CAG4997248.1"/>
    <property type="molecule type" value="Genomic_DNA"/>
</dbReference>
<evidence type="ECO:0000256" key="1">
    <source>
        <dbReference type="SAM" id="SignalP"/>
    </source>
</evidence>
<dbReference type="Pfam" id="PF18939">
    <property type="entry name" value="DUF5686"/>
    <property type="match status" value="1"/>
</dbReference>
<comment type="caution">
    <text evidence="2">The sequence shown here is derived from an EMBL/GenBank/DDBJ whole genome shotgun (WGS) entry which is preliminary data.</text>
</comment>
<dbReference type="InterPro" id="IPR008969">
    <property type="entry name" value="CarboxyPept-like_regulatory"/>
</dbReference>
<keyword evidence="1" id="KW-0732">Signal</keyword>
<proteinExistence type="predicted"/>